<name>A0ABN7UCW9_GIGMA</name>
<protein>
    <submittedName>
        <fullName evidence="2">29857_t:CDS:1</fullName>
    </submittedName>
</protein>
<sequence length="118" mass="13490">MLYSQPGEMEKKEIKPKQAKSNSTRNLDQSNNISIDSTIKKHKDKENQKIAATQEDKLAEIGTMMRNILSRLDNLELGTKKDKHKQVGALVVPQQIREAPLDQYDHVQHPTPNFQLKS</sequence>
<comment type="caution">
    <text evidence="2">The sequence shown here is derived from an EMBL/GenBank/DDBJ whole genome shotgun (WGS) entry which is preliminary data.</text>
</comment>
<dbReference type="EMBL" id="CAJVQB010002183">
    <property type="protein sequence ID" value="CAG8565387.1"/>
    <property type="molecule type" value="Genomic_DNA"/>
</dbReference>
<proteinExistence type="predicted"/>
<organism evidence="2 3">
    <name type="scientific">Gigaspora margarita</name>
    <dbReference type="NCBI Taxonomy" id="4874"/>
    <lineage>
        <taxon>Eukaryota</taxon>
        <taxon>Fungi</taxon>
        <taxon>Fungi incertae sedis</taxon>
        <taxon>Mucoromycota</taxon>
        <taxon>Glomeromycotina</taxon>
        <taxon>Glomeromycetes</taxon>
        <taxon>Diversisporales</taxon>
        <taxon>Gigasporaceae</taxon>
        <taxon>Gigaspora</taxon>
    </lineage>
</organism>
<accession>A0ABN7UCW9</accession>
<evidence type="ECO:0000313" key="2">
    <source>
        <dbReference type="EMBL" id="CAG8565387.1"/>
    </source>
</evidence>
<evidence type="ECO:0000256" key="1">
    <source>
        <dbReference type="SAM" id="MobiDB-lite"/>
    </source>
</evidence>
<evidence type="ECO:0000313" key="3">
    <source>
        <dbReference type="Proteomes" id="UP000789901"/>
    </source>
</evidence>
<keyword evidence="3" id="KW-1185">Reference proteome</keyword>
<feature type="region of interest" description="Disordered" evidence="1">
    <location>
        <begin position="1"/>
        <end position="49"/>
    </location>
</feature>
<gene>
    <name evidence="2" type="ORF">GMARGA_LOCUS5220</name>
</gene>
<feature type="compositionally biased region" description="Polar residues" evidence="1">
    <location>
        <begin position="19"/>
        <end position="37"/>
    </location>
</feature>
<reference evidence="2 3" key="1">
    <citation type="submission" date="2021-06" db="EMBL/GenBank/DDBJ databases">
        <authorList>
            <person name="Kallberg Y."/>
            <person name="Tangrot J."/>
            <person name="Rosling A."/>
        </authorList>
    </citation>
    <scope>NUCLEOTIDE SEQUENCE [LARGE SCALE GENOMIC DNA]</scope>
    <source>
        <strain evidence="2 3">120-4 pot B 10/14</strain>
    </source>
</reference>
<dbReference type="Proteomes" id="UP000789901">
    <property type="component" value="Unassembled WGS sequence"/>
</dbReference>